<dbReference type="InterPro" id="IPR015943">
    <property type="entry name" value="WD40/YVTN_repeat-like_dom_sf"/>
</dbReference>
<dbReference type="SUPFAM" id="SSF50998">
    <property type="entry name" value="Quinoprotein alcohol dehydrogenase-like"/>
    <property type="match status" value="1"/>
</dbReference>
<gene>
    <name evidence="1" type="ORF">G3I71_49265</name>
</gene>
<protein>
    <submittedName>
        <fullName evidence="1">LamG domain-containing protein</fullName>
    </submittedName>
</protein>
<feature type="non-terminal residue" evidence="1">
    <location>
        <position position="1"/>
    </location>
</feature>
<organism evidence="1">
    <name type="scientific">Streptomyces sp. SID12501</name>
    <dbReference type="NCBI Taxonomy" id="2706042"/>
    <lineage>
        <taxon>Bacteria</taxon>
        <taxon>Bacillati</taxon>
        <taxon>Actinomycetota</taxon>
        <taxon>Actinomycetes</taxon>
        <taxon>Kitasatosporales</taxon>
        <taxon>Streptomycetaceae</taxon>
        <taxon>Streptomyces</taxon>
    </lineage>
</organism>
<proteinExistence type="predicted"/>
<dbReference type="AlphaFoldDB" id="A0A6B3CAS2"/>
<sequence length="133" mass="13477">GGDFRTIGGARRDYFAALDARTGALLPWRADADAVGRAIAVSPDGGTVMLGGDFFTVGGANSHSLAAVDAGTGAVTRTYPRGFIPDTSVTKAVDAGQAGFYVGNEGTGGGVFDGRLALAYGSLDQVWRDTCLG</sequence>
<dbReference type="EMBL" id="JAAGLU010000946">
    <property type="protein sequence ID" value="NEC93546.1"/>
    <property type="molecule type" value="Genomic_DNA"/>
</dbReference>
<dbReference type="Gene3D" id="2.130.10.10">
    <property type="entry name" value="YVTN repeat-like/Quinoprotein amine dehydrogenase"/>
    <property type="match status" value="1"/>
</dbReference>
<comment type="caution">
    <text evidence="1">The sequence shown here is derived from an EMBL/GenBank/DDBJ whole genome shotgun (WGS) entry which is preliminary data.</text>
</comment>
<dbReference type="InterPro" id="IPR011047">
    <property type="entry name" value="Quinoprotein_ADH-like_sf"/>
</dbReference>
<accession>A0A6B3CAS2</accession>
<reference evidence="1" key="1">
    <citation type="submission" date="2020-01" db="EMBL/GenBank/DDBJ databases">
        <title>Insect and environment-associated Actinomycetes.</title>
        <authorList>
            <person name="Currrie C."/>
            <person name="Chevrette M."/>
            <person name="Carlson C."/>
            <person name="Stubbendieck R."/>
            <person name="Wendt-Pienkowski E."/>
        </authorList>
    </citation>
    <scope>NUCLEOTIDE SEQUENCE</scope>
    <source>
        <strain evidence="1">SID12501</strain>
    </source>
</reference>
<name>A0A6B3CAS2_9ACTN</name>
<feature type="non-terminal residue" evidence="1">
    <location>
        <position position="133"/>
    </location>
</feature>
<evidence type="ECO:0000313" key="1">
    <source>
        <dbReference type="EMBL" id="NEC93546.1"/>
    </source>
</evidence>